<accession>A0A2U3KN99</accession>
<name>A0A2U3KN99_9FIRM</name>
<gene>
    <name evidence="1" type="ORF">SBF1_2420014</name>
</gene>
<reference evidence="2" key="1">
    <citation type="submission" date="2018-02" db="EMBL/GenBank/DDBJ databases">
        <authorList>
            <person name="Hausmann B."/>
        </authorList>
    </citation>
    <scope>NUCLEOTIDE SEQUENCE [LARGE SCALE GENOMIC DNA]</scope>
    <source>
        <strain evidence="2">Peat soil MAG SbF1</strain>
    </source>
</reference>
<dbReference type="AlphaFoldDB" id="A0A2U3KN99"/>
<dbReference type="EMBL" id="OMOF01000160">
    <property type="protein sequence ID" value="SPF41121.1"/>
    <property type="molecule type" value="Genomic_DNA"/>
</dbReference>
<proteinExistence type="predicted"/>
<organism evidence="1 2">
    <name type="scientific">Candidatus Desulfosporosinus infrequens</name>
    <dbReference type="NCBI Taxonomy" id="2043169"/>
    <lineage>
        <taxon>Bacteria</taxon>
        <taxon>Bacillati</taxon>
        <taxon>Bacillota</taxon>
        <taxon>Clostridia</taxon>
        <taxon>Eubacteriales</taxon>
        <taxon>Desulfitobacteriaceae</taxon>
        <taxon>Desulfosporosinus</taxon>
    </lineage>
</organism>
<dbReference type="Proteomes" id="UP000238916">
    <property type="component" value="Unassembled WGS sequence"/>
</dbReference>
<evidence type="ECO:0000313" key="1">
    <source>
        <dbReference type="EMBL" id="SPF41121.1"/>
    </source>
</evidence>
<sequence length="113" mass="13141">MLGCKRIYWNYIYHYVNSLYDHVDAKNLTGKTSNFLFAHFLPPFFYNPSFSIPNATTARPYRQTFPQRGSARYAPQTLFASEAWKGLRDVYGLQDDINMILSHSPILNILQLT</sequence>
<evidence type="ECO:0000313" key="2">
    <source>
        <dbReference type="Proteomes" id="UP000238916"/>
    </source>
</evidence>
<protein>
    <submittedName>
        <fullName evidence="1">Uncharacterized protein</fullName>
    </submittedName>
</protein>